<sequence length="165" mass="17933">MSAGQRVAVGTGVSALVLALVMPLIMQSEGRSLKPYRDVGGVWTVCDGDTKNVEQRRYSPAECDQRLASNLYEHDADMRACLSVQLAPHVEAAMLSFTYNVGAKNFCGSTLRKRLEAGDVPAACAELSRWVYVAGKDCRDPANHCPGIVNRRARERALCEGRSSS</sequence>
<keyword evidence="7" id="KW-0472">Membrane</keyword>
<evidence type="ECO:0000313" key="9">
    <source>
        <dbReference type="Proteomes" id="UP001246372"/>
    </source>
</evidence>
<dbReference type="PANTHER" id="PTHR38107:SF3">
    <property type="entry name" value="LYSOZYME RRRD-RELATED"/>
    <property type="match status" value="1"/>
</dbReference>
<keyword evidence="7" id="KW-1133">Transmembrane helix</keyword>
<keyword evidence="4 6" id="KW-0378">Hydrolase</keyword>
<evidence type="ECO:0000256" key="4">
    <source>
        <dbReference type="ARBA" id="ARBA00022801"/>
    </source>
</evidence>
<gene>
    <name evidence="8" type="ORF">RQP53_03495</name>
</gene>
<dbReference type="EC" id="3.2.1.17" evidence="6"/>
<keyword evidence="9" id="KW-1185">Reference proteome</keyword>
<dbReference type="Gene3D" id="1.10.530.40">
    <property type="match status" value="1"/>
</dbReference>
<keyword evidence="2 6" id="KW-0929">Antimicrobial</keyword>
<dbReference type="InterPro" id="IPR043688">
    <property type="entry name" value="SAR_endolysin-like"/>
</dbReference>
<dbReference type="InterPro" id="IPR002196">
    <property type="entry name" value="Glyco_hydro_24"/>
</dbReference>
<evidence type="ECO:0000256" key="1">
    <source>
        <dbReference type="ARBA" id="ARBA00000632"/>
    </source>
</evidence>
<proteinExistence type="inferred from homology"/>
<feature type="transmembrane region" description="Helical" evidence="7">
    <location>
        <begin position="6"/>
        <end position="26"/>
    </location>
</feature>
<dbReference type="RefSeq" id="WP_315648650.1">
    <property type="nucleotide sequence ID" value="NZ_JAVXZY010000001.1"/>
</dbReference>
<protein>
    <recommendedName>
        <fullName evidence="6">Lysozyme</fullName>
        <ecNumber evidence="6">3.2.1.17</ecNumber>
    </recommendedName>
</protein>
<dbReference type="InterPro" id="IPR034690">
    <property type="entry name" value="Endolysin_T4_type"/>
</dbReference>
<evidence type="ECO:0000256" key="5">
    <source>
        <dbReference type="ARBA" id="ARBA00023295"/>
    </source>
</evidence>
<name>A0ABU3P6Y4_9BURK</name>
<evidence type="ECO:0000256" key="3">
    <source>
        <dbReference type="ARBA" id="ARBA00022638"/>
    </source>
</evidence>
<dbReference type="Proteomes" id="UP001246372">
    <property type="component" value="Unassembled WGS sequence"/>
</dbReference>
<comment type="catalytic activity">
    <reaction evidence="1 6">
        <text>Hydrolysis of (1-&gt;4)-beta-linkages between N-acetylmuramic acid and N-acetyl-D-glucosamine residues in a peptidoglycan and between N-acetyl-D-glucosamine residues in chitodextrins.</text>
        <dbReference type="EC" id="3.2.1.17"/>
    </reaction>
</comment>
<comment type="similarity">
    <text evidence="6">Belongs to the glycosyl hydrolase 24 family.</text>
</comment>
<dbReference type="HAMAP" id="MF_04110">
    <property type="entry name" value="ENDOLYSIN_T4"/>
    <property type="match status" value="1"/>
</dbReference>
<dbReference type="EMBL" id="JAVXZY010000001">
    <property type="protein sequence ID" value="MDT8998337.1"/>
    <property type="molecule type" value="Genomic_DNA"/>
</dbReference>
<dbReference type="CDD" id="cd16900">
    <property type="entry name" value="endolysin_R21-like"/>
    <property type="match status" value="1"/>
</dbReference>
<reference evidence="8" key="1">
    <citation type="submission" date="2023-09" db="EMBL/GenBank/DDBJ databases">
        <title>Paucibacter sp. APW11 Genome sequencing and assembly.</title>
        <authorList>
            <person name="Kim I."/>
        </authorList>
    </citation>
    <scope>NUCLEOTIDE SEQUENCE</scope>
    <source>
        <strain evidence="8">APW11</strain>
    </source>
</reference>
<organism evidence="8 9">
    <name type="scientific">Roseateles aquae</name>
    <dbReference type="NCBI Taxonomy" id="3077235"/>
    <lineage>
        <taxon>Bacteria</taxon>
        <taxon>Pseudomonadati</taxon>
        <taxon>Pseudomonadota</taxon>
        <taxon>Betaproteobacteria</taxon>
        <taxon>Burkholderiales</taxon>
        <taxon>Sphaerotilaceae</taxon>
        <taxon>Roseateles</taxon>
    </lineage>
</organism>
<evidence type="ECO:0000313" key="8">
    <source>
        <dbReference type="EMBL" id="MDT8998337.1"/>
    </source>
</evidence>
<dbReference type="HAMAP" id="MF_04136">
    <property type="entry name" value="SAR_ENDOLYSIN"/>
    <property type="match status" value="1"/>
</dbReference>
<evidence type="ECO:0000256" key="6">
    <source>
        <dbReference type="RuleBase" id="RU003788"/>
    </source>
</evidence>
<dbReference type="InterPro" id="IPR051018">
    <property type="entry name" value="Bacteriophage_GH24"/>
</dbReference>
<keyword evidence="7" id="KW-0812">Transmembrane</keyword>
<dbReference type="InterPro" id="IPR023347">
    <property type="entry name" value="Lysozyme_dom_sf"/>
</dbReference>
<keyword evidence="3 6" id="KW-0081">Bacteriolytic enzyme</keyword>
<dbReference type="InterPro" id="IPR023346">
    <property type="entry name" value="Lysozyme-like_dom_sf"/>
</dbReference>
<dbReference type="Pfam" id="PF00959">
    <property type="entry name" value="Phage_lysozyme"/>
    <property type="match status" value="1"/>
</dbReference>
<dbReference type="SUPFAM" id="SSF53955">
    <property type="entry name" value="Lysozyme-like"/>
    <property type="match status" value="1"/>
</dbReference>
<evidence type="ECO:0000256" key="7">
    <source>
        <dbReference type="SAM" id="Phobius"/>
    </source>
</evidence>
<accession>A0ABU3P6Y4</accession>
<dbReference type="PANTHER" id="PTHR38107">
    <property type="match status" value="1"/>
</dbReference>
<keyword evidence="5 6" id="KW-0326">Glycosidase</keyword>
<evidence type="ECO:0000256" key="2">
    <source>
        <dbReference type="ARBA" id="ARBA00022529"/>
    </source>
</evidence>
<comment type="caution">
    <text evidence="8">The sequence shown here is derived from an EMBL/GenBank/DDBJ whole genome shotgun (WGS) entry which is preliminary data.</text>
</comment>